<dbReference type="InterPro" id="IPR045270">
    <property type="entry name" value="STKc_AGC"/>
</dbReference>
<dbReference type="InterPro" id="IPR017441">
    <property type="entry name" value="Protein_kinase_ATP_BS"/>
</dbReference>
<keyword evidence="11" id="KW-1185">Reference proteome</keyword>
<dbReference type="EMBL" id="LDAU01000040">
    <property type="protein sequence ID" value="KRX10058.1"/>
    <property type="molecule type" value="Genomic_DNA"/>
</dbReference>
<keyword evidence="2" id="KW-0808">Transferase</keyword>
<comment type="caution">
    <text evidence="10">The sequence shown here is derived from an EMBL/GenBank/DDBJ whole genome shotgun (WGS) entry which is preliminary data.</text>
</comment>
<feature type="domain" description="Protein kinase" evidence="9">
    <location>
        <begin position="334"/>
        <end position="597"/>
    </location>
</feature>
<dbReference type="PROSITE" id="PS00107">
    <property type="entry name" value="PROTEIN_KINASE_ATP"/>
    <property type="match status" value="1"/>
</dbReference>
<evidence type="ECO:0000256" key="2">
    <source>
        <dbReference type="ARBA" id="ARBA00022679"/>
    </source>
</evidence>
<dbReference type="Gene3D" id="1.25.40.20">
    <property type="entry name" value="Ankyrin repeat-containing domain"/>
    <property type="match status" value="3"/>
</dbReference>
<keyword evidence="3 7" id="KW-0547">Nucleotide-binding</keyword>
<dbReference type="SMART" id="SM00220">
    <property type="entry name" value="S_TKc"/>
    <property type="match status" value="1"/>
</dbReference>
<evidence type="ECO:0000256" key="3">
    <source>
        <dbReference type="ARBA" id="ARBA00022741"/>
    </source>
</evidence>
<dbReference type="Proteomes" id="UP000054937">
    <property type="component" value="Unassembled WGS sequence"/>
</dbReference>
<dbReference type="Pfam" id="PF00069">
    <property type="entry name" value="Pkinase"/>
    <property type="match status" value="1"/>
</dbReference>
<proteinExistence type="predicted"/>
<evidence type="ECO:0000313" key="11">
    <source>
        <dbReference type="Proteomes" id="UP000054937"/>
    </source>
</evidence>
<feature type="compositionally biased region" description="Polar residues" evidence="8">
    <location>
        <begin position="622"/>
        <end position="638"/>
    </location>
</feature>
<evidence type="ECO:0000256" key="5">
    <source>
        <dbReference type="ARBA" id="ARBA00022840"/>
    </source>
</evidence>
<dbReference type="SUPFAM" id="SSF56112">
    <property type="entry name" value="Protein kinase-like (PK-like)"/>
    <property type="match status" value="1"/>
</dbReference>
<dbReference type="OrthoDB" id="311284at2759"/>
<dbReference type="PRINTS" id="PR01415">
    <property type="entry name" value="ANKYRIN"/>
</dbReference>
<dbReference type="PROSITE" id="PS50011">
    <property type="entry name" value="PROTEIN_KINASE_DOM"/>
    <property type="match status" value="1"/>
</dbReference>
<sequence length="659" mass="77328">MDRNKDLTNYTNIYINQTEIGEQFNQPFKKQIENPEKQKIFKEYIQNKQKQEQQGPKKYYTVQEIQEISEEDKMYIILDKDSGQYFDIRYDDDDIKKSIIFDSNVFDQANSEDMWTQFWDRINKMGQNLLDFAELGEEGNLIKLFQTAKKEFLPIDINHKGFDDYTALHYACQEGNPNIVKILIDKKADLDAKTIFQRTPLHLAALRGYNQIIELLIEKGADINCQDKLFSTPLHYCCEFMNLDIIDIFLKYKANVNLKTHQGISVLEIAQKNQKLWAKFQKYGYKQDSQQFNFERKNFVDKMLSNKQVQQQKMIFQQKIKQVTIQEKVSYEDFHFYQVLGKGAFGKVYLVKLKNSSDQKYYAMKMLDKKKIKQHNLTRYAKVEKNVMSIMKHPFIVELNYAFQTPDGLFLVMQFCPGGDLSELLDRKEKLDEDVARIYLAEVILAIEALHRNNIIFRDLKPANILLDEDGHALLADFGLANHRDDKDEFENNLRKSFLGTPAYLAPEMIKKQGHNRMIDWYLVGVLFYEFLTGITPYYANTKEQLFTNIIKGPLKMPGRGISDQAKDLIIKLLNRNPKKRLGYATDGEEIKKHPFFDGLDWDKVYNKQYPVEKPLKKELTKTPQDINPSSRGGRSDLQSMVLQMDEWSFYQPGNSKKK</sequence>
<dbReference type="AlphaFoldDB" id="A0A0V0R6S5"/>
<dbReference type="PROSITE" id="PS50088">
    <property type="entry name" value="ANK_REPEAT"/>
    <property type="match status" value="2"/>
</dbReference>
<dbReference type="Pfam" id="PF00023">
    <property type="entry name" value="Ank"/>
    <property type="match status" value="1"/>
</dbReference>
<dbReference type="InterPro" id="IPR011009">
    <property type="entry name" value="Kinase-like_dom_sf"/>
</dbReference>
<evidence type="ECO:0000256" key="4">
    <source>
        <dbReference type="ARBA" id="ARBA00022777"/>
    </source>
</evidence>
<dbReference type="SUPFAM" id="SSF48403">
    <property type="entry name" value="Ankyrin repeat"/>
    <property type="match status" value="1"/>
</dbReference>
<dbReference type="OMA" id="QANSEDM"/>
<dbReference type="InterPro" id="IPR002110">
    <property type="entry name" value="Ankyrin_rpt"/>
</dbReference>
<protein>
    <submittedName>
        <fullName evidence="10">Protein kinase-like domain</fullName>
    </submittedName>
</protein>
<dbReference type="InterPro" id="IPR036770">
    <property type="entry name" value="Ankyrin_rpt-contain_sf"/>
</dbReference>
<organism evidence="10 11">
    <name type="scientific">Pseudocohnilembus persalinus</name>
    <name type="common">Ciliate</name>
    <dbReference type="NCBI Taxonomy" id="266149"/>
    <lineage>
        <taxon>Eukaryota</taxon>
        <taxon>Sar</taxon>
        <taxon>Alveolata</taxon>
        <taxon>Ciliophora</taxon>
        <taxon>Intramacronucleata</taxon>
        <taxon>Oligohymenophorea</taxon>
        <taxon>Scuticociliatia</taxon>
        <taxon>Philasterida</taxon>
        <taxon>Pseudocohnilembidae</taxon>
        <taxon>Pseudocohnilembus</taxon>
    </lineage>
</organism>
<accession>A0A0V0R6S5</accession>
<dbReference type="GO" id="GO:0005524">
    <property type="term" value="F:ATP binding"/>
    <property type="evidence" value="ECO:0007669"/>
    <property type="project" value="UniProtKB-UniRule"/>
</dbReference>
<keyword evidence="5 7" id="KW-0067">ATP-binding</keyword>
<evidence type="ECO:0000256" key="6">
    <source>
        <dbReference type="PROSITE-ProRule" id="PRU00023"/>
    </source>
</evidence>
<feature type="repeat" description="ANK" evidence="6">
    <location>
        <begin position="163"/>
        <end position="195"/>
    </location>
</feature>
<dbReference type="PANTHER" id="PTHR24351">
    <property type="entry name" value="RIBOSOMAL PROTEIN S6 KINASE"/>
    <property type="match status" value="1"/>
</dbReference>
<feature type="region of interest" description="Disordered" evidence="8">
    <location>
        <begin position="617"/>
        <end position="638"/>
    </location>
</feature>
<keyword evidence="4 10" id="KW-0418">Kinase</keyword>
<dbReference type="Gene3D" id="1.10.510.10">
    <property type="entry name" value="Transferase(Phosphotransferase) domain 1"/>
    <property type="match status" value="1"/>
</dbReference>
<dbReference type="FunFam" id="1.10.510.10:FF:000465">
    <property type="entry name" value="Non-specific serine/threonine protein kinase"/>
    <property type="match status" value="1"/>
</dbReference>
<evidence type="ECO:0000256" key="7">
    <source>
        <dbReference type="PROSITE-ProRule" id="PRU10141"/>
    </source>
</evidence>
<evidence type="ECO:0000259" key="9">
    <source>
        <dbReference type="PROSITE" id="PS50011"/>
    </source>
</evidence>
<dbReference type="SMART" id="SM00248">
    <property type="entry name" value="ANK"/>
    <property type="match status" value="3"/>
</dbReference>
<dbReference type="FunFam" id="3.30.200.20:FF:000042">
    <property type="entry name" value="Aurora kinase A"/>
    <property type="match status" value="1"/>
</dbReference>
<keyword evidence="1" id="KW-0723">Serine/threonine-protein kinase</keyword>
<feature type="binding site" evidence="7">
    <location>
        <position position="365"/>
    </location>
    <ligand>
        <name>ATP</name>
        <dbReference type="ChEBI" id="CHEBI:30616"/>
    </ligand>
</feature>
<dbReference type="Gene3D" id="3.30.200.20">
    <property type="entry name" value="Phosphorylase Kinase, domain 1"/>
    <property type="match status" value="1"/>
</dbReference>
<evidence type="ECO:0000256" key="1">
    <source>
        <dbReference type="ARBA" id="ARBA00022527"/>
    </source>
</evidence>
<feature type="repeat" description="ANK" evidence="6">
    <location>
        <begin position="196"/>
        <end position="228"/>
    </location>
</feature>
<dbReference type="Pfam" id="PF12796">
    <property type="entry name" value="Ank_2"/>
    <property type="match status" value="1"/>
</dbReference>
<dbReference type="PROSITE" id="PS50297">
    <property type="entry name" value="ANK_REP_REGION"/>
    <property type="match status" value="2"/>
</dbReference>
<dbReference type="CDD" id="cd05123">
    <property type="entry name" value="STKc_AGC"/>
    <property type="match status" value="1"/>
</dbReference>
<reference evidence="10 11" key="1">
    <citation type="journal article" date="2015" name="Sci. Rep.">
        <title>Genome of the facultative scuticociliatosis pathogen Pseudocohnilembus persalinus provides insight into its virulence through horizontal gene transfer.</title>
        <authorList>
            <person name="Xiong J."/>
            <person name="Wang G."/>
            <person name="Cheng J."/>
            <person name="Tian M."/>
            <person name="Pan X."/>
            <person name="Warren A."/>
            <person name="Jiang C."/>
            <person name="Yuan D."/>
            <person name="Miao W."/>
        </authorList>
    </citation>
    <scope>NUCLEOTIDE SEQUENCE [LARGE SCALE GENOMIC DNA]</scope>
    <source>
        <strain evidence="10">36N120E</strain>
    </source>
</reference>
<gene>
    <name evidence="10" type="ORF">PPERSA_08461</name>
</gene>
<dbReference type="InParanoid" id="A0A0V0R6S5"/>
<evidence type="ECO:0000313" key="10">
    <source>
        <dbReference type="EMBL" id="KRX10058.1"/>
    </source>
</evidence>
<evidence type="ECO:0000256" key="8">
    <source>
        <dbReference type="SAM" id="MobiDB-lite"/>
    </source>
</evidence>
<dbReference type="GO" id="GO:0004674">
    <property type="term" value="F:protein serine/threonine kinase activity"/>
    <property type="evidence" value="ECO:0007669"/>
    <property type="project" value="UniProtKB-KW"/>
</dbReference>
<name>A0A0V0R6S5_PSEPJ</name>
<keyword evidence="6" id="KW-0040">ANK repeat</keyword>
<dbReference type="InterPro" id="IPR000719">
    <property type="entry name" value="Prot_kinase_dom"/>
</dbReference>